<gene>
    <name evidence="3" type="ORF">FSA05_00265</name>
</gene>
<dbReference type="AlphaFoldDB" id="A0A5C6KQZ2"/>
<dbReference type="EMBL" id="VOHW01000001">
    <property type="protein sequence ID" value="TWV64091.1"/>
    <property type="molecule type" value="Genomic_DNA"/>
</dbReference>
<evidence type="ECO:0000313" key="4">
    <source>
        <dbReference type="Proteomes" id="UP000315827"/>
    </source>
</evidence>
<protein>
    <submittedName>
        <fullName evidence="3">DUF4373 domain-containing protein</fullName>
    </submittedName>
</protein>
<feature type="domain" description="Lin1244/Lin1753-like N-terminal" evidence="2">
    <location>
        <begin position="4"/>
        <end position="88"/>
    </location>
</feature>
<evidence type="ECO:0000313" key="3">
    <source>
        <dbReference type="EMBL" id="TWV64091.1"/>
    </source>
</evidence>
<feature type="region of interest" description="Disordered" evidence="1">
    <location>
        <begin position="101"/>
        <end position="175"/>
    </location>
</feature>
<accession>A0A5C6KQZ2</accession>
<feature type="compositionally biased region" description="Polar residues" evidence="1">
    <location>
        <begin position="117"/>
        <end position="139"/>
    </location>
</feature>
<comment type="caution">
    <text evidence="3">The sequence shown here is derived from an EMBL/GenBank/DDBJ whole genome shotgun (WGS) entry which is preliminary data.</text>
</comment>
<feature type="compositionally biased region" description="Basic and acidic residues" evidence="1">
    <location>
        <begin position="101"/>
        <end position="115"/>
    </location>
</feature>
<evidence type="ECO:0000256" key="1">
    <source>
        <dbReference type="SAM" id="MobiDB-lite"/>
    </source>
</evidence>
<proteinExistence type="predicted"/>
<feature type="compositionally biased region" description="Basic and acidic residues" evidence="1">
    <location>
        <begin position="155"/>
        <end position="175"/>
    </location>
</feature>
<reference evidence="3 4" key="1">
    <citation type="submission" date="2019-07" db="EMBL/GenBank/DDBJ databases">
        <title>Genome sequencing of Parabacteroides distasonis iSURF_7.</title>
        <authorList>
            <person name="Degefu H.N."/>
            <person name="Ruoff K.L."/>
            <person name="Price C.E."/>
            <person name="Valls R.A."/>
            <person name="O'Toole G.A."/>
        </authorList>
    </citation>
    <scope>NUCLEOTIDE SEQUENCE [LARGE SCALE GENOMIC DNA]</scope>
    <source>
        <strain evidence="3 4">CFPLTA003_1B</strain>
    </source>
</reference>
<organism evidence="3 4">
    <name type="scientific">Parabacteroides distasonis</name>
    <dbReference type="NCBI Taxonomy" id="823"/>
    <lineage>
        <taxon>Bacteria</taxon>
        <taxon>Pseudomonadati</taxon>
        <taxon>Bacteroidota</taxon>
        <taxon>Bacteroidia</taxon>
        <taxon>Bacteroidales</taxon>
        <taxon>Tannerellaceae</taxon>
        <taxon>Parabacteroides</taxon>
    </lineage>
</organism>
<sequence length="296" mass="33801">MKNYFPHDSDARSDDKIIALRIKHKWEGYGLYWALIEKLRESKNYTLKADYNVLAFDLRADAAILKSVINDFGLFAFTNNGECFYSESLNTRMQPLDEKRAKLSDAGKRGNEKRWKNGSNRSASQSPPDNNSFATQSPPDSHPIAQLSQEEIREEVDNSKPKETSTSVEAKKAEQAKKLVAAKAATLKRRDEFYNSLVPYVERYGKEMIRAFFDYWSELNKSETKMRFETNKTWEVAKRLATWFNKEKFNGKSSSTIPKAGFGSFTKSTGNKAASRETVGQFARAVLEQYKSKDGD</sequence>
<evidence type="ECO:0000259" key="2">
    <source>
        <dbReference type="Pfam" id="PF14297"/>
    </source>
</evidence>
<dbReference type="Pfam" id="PF14297">
    <property type="entry name" value="Lin1244_N"/>
    <property type="match status" value="1"/>
</dbReference>
<name>A0A5C6KQZ2_PARDI</name>
<dbReference type="InterPro" id="IPR025400">
    <property type="entry name" value="Lin1244/Lin1753-like_N"/>
</dbReference>
<dbReference type="Proteomes" id="UP000315827">
    <property type="component" value="Unassembled WGS sequence"/>
</dbReference>
<dbReference type="RefSeq" id="WP_146374691.1">
    <property type="nucleotide sequence ID" value="NZ_VOHW01000001.1"/>
</dbReference>